<evidence type="ECO:0000313" key="6">
    <source>
        <dbReference type="EMBL" id="MDR6549189.1"/>
    </source>
</evidence>
<evidence type="ECO:0000256" key="4">
    <source>
        <dbReference type="ARBA" id="ARBA00023004"/>
    </source>
</evidence>
<keyword evidence="4" id="KW-0408">Iron</keyword>
<evidence type="ECO:0000256" key="5">
    <source>
        <dbReference type="ARBA" id="ARBA00023014"/>
    </source>
</evidence>
<comment type="caution">
    <text evidence="6">The sequence shown here is derived from an EMBL/GenBank/DDBJ whole genome shotgun (WGS) entry which is preliminary data.</text>
</comment>
<dbReference type="PANTHER" id="PTHR43498">
    <property type="entry name" value="FERREDOXIN:COB-COM HETERODISULFIDE REDUCTASE SUBUNIT A"/>
    <property type="match status" value="1"/>
</dbReference>
<keyword evidence="1" id="KW-0004">4Fe-4S</keyword>
<keyword evidence="3" id="KW-0560">Oxidoreductase</keyword>
<dbReference type="SUPFAM" id="SSF51905">
    <property type="entry name" value="FAD/NAD(P)-binding domain"/>
    <property type="match status" value="1"/>
</dbReference>
<proteinExistence type="predicted"/>
<keyword evidence="5" id="KW-0411">Iron-sulfur</keyword>
<evidence type="ECO:0000256" key="1">
    <source>
        <dbReference type="ARBA" id="ARBA00022485"/>
    </source>
</evidence>
<sequence>MRLSQNVNGAITVTETELPGFAQSYDVIVAGLGTSGAIALITAARKGLKVLGIDRMNCMGGMGTAGSVNGYYFGSTGGLYEQLDEKVADYVDTIYTKSSAYNVEAKKYVLEQEAIRYGAELTYKSAITGVYLEGKQVRGVSFIGPRGIQSVNCKVLIDCTGDAEAVHLAGGGFQYGRELDGRTQPFTSVKVFAAGNKVSWRNFDSGCTNQTDGNAFSTALVLAHAQHLEETYSNDNRLLHIAPLLGVREGRLIEGEETIALGDFFADRTTEQPVFYANADIDKHGRDHAFESQHLQDWFVASNLGAANITVPVPLGAMIPKGFEGLLAAGRCLSVDHDLSTCVRMNRDMQKSGEAAATAAYIAIKDSLALKDVPYEELIEHLTETGCFDPHNDKGYEFAYPGGRKPALPIVWLTDPDQIRQGLMSEQPGVAIWSCKRLGDAMKPHLHIWMEEGKDDTDGTESLRKHCAFALALLEDEAALPNLRAMVMERDSLVLQDCRKNNQMRGYMAIYLLGRMRDKEIASELIRLLQDPEEIERALYNAGDGTEGARQKKYNDTYFQFFSHSVIALIRIGEQHASMQDEIGKALRNVVASGDYVERITHRPYGTYEYSIVDNIQFVIEKELKHWRLGENAVSAG</sequence>
<name>A0ABU1NNX4_9BACL</name>
<dbReference type="InterPro" id="IPR039650">
    <property type="entry name" value="HdrA-like"/>
</dbReference>
<keyword evidence="7" id="KW-1185">Reference proteome</keyword>
<gene>
    <name evidence="6" type="ORF">J2736_000372</name>
</gene>
<dbReference type="InterPro" id="IPR011989">
    <property type="entry name" value="ARM-like"/>
</dbReference>
<dbReference type="RefSeq" id="WP_310222965.1">
    <property type="nucleotide sequence ID" value="NZ_JAVDSB010000001.1"/>
</dbReference>
<evidence type="ECO:0000256" key="2">
    <source>
        <dbReference type="ARBA" id="ARBA00022723"/>
    </source>
</evidence>
<accession>A0ABU1NNX4</accession>
<dbReference type="Pfam" id="PF12831">
    <property type="entry name" value="FAD_oxidored"/>
    <property type="match status" value="2"/>
</dbReference>
<evidence type="ECO:0008006" key="8">
    <source>
        <dbReference type="Google" id="ProtNLM"/>
    </source>
</evidence>
<dbReference type="EMBL" id="JAVDSB010000001">
    <property type="protein sequence ID" value="MDR6549189.1"/>
    <property type="molecule type" value="Genomic_DNA"/>
</dbReference>
<keyword evidence="2" id="KW-0479">Metal-binding</keyword>
<evidence type="ECO:0000313" key="7">
    <source>
        <dbReference type="Proteomes" id="UP001267290"/>
    </source>
</evidence>
<dbReference type="PANTHER" id="PTHR43498:SF1">
    <property type="entry name" value="COB--COM HETERODISULFIDE REDUCTASE IRON-SULFUR SUBUNIT A"/>
    <property type="match status" value="1"/>
</dbReference>
<dbReference type="InterPro" id="IPR036188">
    <property type="entry name" value="FAD/NAD-bd_sf"/>
</dbReference>
<dbReference type="Proteomes" id="UP001267290">
    <property type="component" value="Unassembled WGS sequence"/>
</dbReference>
<dbReference type="Gene3D" id="3.50.50.60">
    <property type="entry name" value="FAD/NAD(P)-binding domain"/>
    <property type="match status" value="1"/>
</dbReference>
<dbReference type="Gene3D" id="1.25.10.10">
    <property type="entry name" value="Leucine-rich Repeat Variant"/>
    <property type="match status" value="1"/>
</dbReference>
<organism evidence="6 7">
    <name type="scientific">Paenibacillus qinlingensis</name>
    <dbReference type="NCBI Taxonomy" id="1837343"/>
    <lineage>
        <taxon>Bacteria</taxon>
        <taxon>Bacillati</taxon>
        <taxon>Bacillota</taxon>
        <taxon>Bacilli</taxon>
        <taxon>Bacillales</taxon>
        <taxon>Paenibacillaceae</taxon>
        <taxon>Paenibacillus</taxon>
    </lineage>
</organism>
<reference evidence="6 7" key="1">
    <citation type="submission" date="2023-07" db="EMBL/GenBank/DDBJ databases">
        <title>Sorghum-associated microbial communities from plants grown in Nebraska, USA.</title>
        <authorList>
            <person name="Schachtman D."/>
        </authorList>
    </citation>
    <scope>NUCLEOTIDE SEQUENCE [LARGE SCALE GENOMIC DNA]</scope>
    <source>
        <strain evidence="6 7">CC258</strain>
    </source>
</reference>
<evidence type="ECO:0000256" key="3">
    <source>
        <dbReference type="ARBA" id="ARBA00023002"/>
    </source>
</evidence>
<protein>
    <recommendedName>
        <fullName evidence="8">FAD dependent oxidoreductase</fullName>
    </recommendedName>
</protein>